<sequence>MASVIEIDPLVDPRWDALVESHPFGWITHLSGWKRVLDDSFPHLKGHYLALEEPSGVLVAGLPVFQTWSLFGGRQLVSLPQATLCDPLVRSEEELAPLLAALRALAERLNCSGAELRTLTAAPLFSDPTLDERRRFRYHYLMLRADPEELMPAFHRSCVRQRIARAVEAGVTARPGTGVGDLELFYRLYLGARKRIGLLPQPYRFFAALWSEFHPSGLVTLTMADYAGAPVAALLLFRYGKRVSAEVSVGDEAYRGVSPNHLLFWEAIRAACREGYEVFDFGRTPVEHKSLLDAKNRWGTLSHDLCHYHYQRSGTSERDGKEVLRSVALLRKAVPTLPRFAFRMAGNFCYRHLV</sequence>
<keyword evidence="3" id="KW-0133">Cell shape</keyword>
<dbReference type="PANTHER" id="PTHR36174:SF1">
    <property type="entry name" value="LIPID II:GLYCINE GLYCYLTRANSFERASE"/>
    <property type="match status" value="1"/>
</dbReference>
<dbReference type="InterPro" id="IPR050644">
    <property type="entry name" value="PG_Glycine_Bridge_Synth"/>
</dbReference>
<evidence type="ECO:0000256" key="3">
    <source>
        <dbReference type="ARBA" id="ARBA00022960"/>
    </source>
</evidence>
<dbReference type="InterPro" id="IPR038740">
    <property type="entry name" value="BioF2-like_GNAT_dom"/>
</dbReference>
<dbReference type="InterPro" id="IPR016181">
    <property type="entry name" value="Acyl_CoA_acyltransferase"/>
</dbReference>
<dbReference type="GO" id="GO:0008360">
    <property type="term" value="P:regulation of cell shape"/>
    <property type="evidence" value="ECO:0007669"/>
    <property type="project" value="UniProtKB-KW"/>
</dbReference>
<dbReference type="EMBL" id="JAEMHM010000008">
    <property type="protein sequence ID" value="MBJ6725352.1"/>
    <property type="molecule type" value="Genomic_DNA"/>
</dbReference>
<keyword evidence="5" id="KW-0012">Acyltransferase</keyword>
<dbReference type="GO" id="GO:0009252">
    <property type="term" value="P:peptidoglycan biosynthetic process"/>
    <property type="evidence" value="ECO:0007669"/>
    <property type="project" value="UniProtKB-KW"/>
</dbReference>
<dbReference type="GO" id="GO:0071555">
    <property type="term" value="P:cell wall organization"/>
    <property type="evidence" value="ECO:0007669"/>
    <property type="project" value="UniProtKB-KW"/>
</dbReference>
<evidence type="ECO:0000313" key="8">
    <source>
        <dbReference type="EMBL" id="MBJ6725352.1"/>
    </source>
</evidence>
<proteinExistence type="inferred from homology"/>
<evidence type="ECO:0000256" key="2">
    <source>
        <dbReference type="ARBA" id="ARBA00022679"/>
    </source>
</evidence>
<dbReference type="Proteomes" id="UP000636888">
    <property type="component" value="Unassembled WGS sequence"/>
</dbReference>
<dbReference type="RefSeq" id="WP_199384235.1">
    <property type="nucleotide sequence ID" value="NZ_JAEMHM010000008.1"/>
</dbReference>
<keyword evidence="2" id="KW-0808">Transferase</keyword>
<dbReference type="Gene3D" id="3.40.630.30">
    <property type="match status" value="1"/>
</dbReference>
<keyword evidence="6" id="KW-0961">Cell wall biogenesis/degradation</keyword>
<evidence type="ECO:0000256" key="4">
    <source>
        <dbReference type="ARBA" id="ARBA00022984"/>
    </source>
</evidence>
<dbReference type="SUPFAM" id="SSF55729">
    <property type="entry name" value="Acyl-CoA N-acyltransferases (Nat)"/>
    <property type="match status" value="2"/>
</dbReference>
<evidence type="ECO:0000259" key="7">
    <source>
        <dbReference type="Pfam" id="PF13480"/>
    </source>
</evidence>
<dbReference type="GO" id="GO:0016755">
    <property type="term" value="F:aminoacyltransferase activity"/>
    <property type="evidence" value="ECO:0007669"/>
    <property type="project" value="InterPro"/>
</dbReference>
<accession>A0A8J7M0I4</accession>
<reference evidence="8" key="1">
    <citation type="submission" date="2020-12" db="EMBL/GenBank/DDBJ databases">
        <title>Geomonas sp. Red875, isolated from river sediment.</title>
        <authorList>
            <person name="Xu Z."/>
            <person name="Zhang Z."/>
            <person name="Masuda Y."/>
            <person name="Itoh H."/>
            <person name="Senoo K."/>
        </authorList>
    </citation>
    <scope>NUCLEOTIDE SEQUENCE</scope>
    <source>
        <strain evidence="8">Red875</strain>
    </source>
</reference>
<name>A0A8J7M0I4_9BACT</name>
<protein>
    <submittedName>
        <fullName evidence="8">GNAT family N-acetyltransferase</fullName>
    </submittedName>
</protein>
<dbReference type="InterPro" id="IPR003447">
    <property type="entry name" value="FEMABX"/>
</dbReference>
<evidence type="ECO:0000256" key="5">
    <source>
        <dbReference type="ARBA" id="ARBA00023315"/>
    </source>
</evidence>
<dbReference type="PROSITE" id="PS51191">
    <property type="entry name" value="FEMABX"/>
    <property type="match status" value="1"/>
</dbReference>
<evidence type="ECO:0000256" key="6">
    <source>
        <dbReference type="ARBA" id="ARBA00023316"/>
    </source>
</evidence>
<organism evidence="8 9">
    <name type="scientific">Geomesophilobacter sediminis</name>
    <dbReference type="NCBI Taxonomy" id="2798584"/>
    <lineage>
        <taxon>Bacteria</taxon>
        <taxon>Pseudomonadati</taxon>
        <taxon>Thermodesulfobacteriota</taxon>
        <taxon>Desulfuromonadia</taxon>
        <taxon>Geobacterales</taxon>
        <taxon>Geobacteraceae</taxon>
        <taxon>Geomesophilobacter</taxon>
    </lineage>
</organism>
<comment type="similarity">
    <text evidence="1">Belongs to the FemABX family.</text>
</comment>
<comment type="caution">
    <text evidence="8">The sequence shown here is derived from an EMBL/GenBank/DDBJ whole genome shotgun (WGS) entry which is preliminary data.</text>
</comment>
<gene>
    <name evidence="8" type="ORF">JFN93_11580</name>
</gene>
<feature type="domain" description="BioF2-like acetyltransferase" evidence="7">
    <location>
        <begin position="155"/>
        <end position="289"/>
    </location>
</feature>
<evidence type="ECO:0000256" key="1">
    <source>
        <dbReference type="ARBA" id="ARBA00009943"/>
    </source>
</evidence>
<evidence type="ECO:0000313" key="9">
    <source>
        <dbReference type="Proteomes" id="UP000636888"/>
    </source>
</evidence>
<dbReference type="Pfam" id="PF13480">
    <property type="entry name" value="Acetyltransf_6"/>
    <property type="match status" value="1"/>
</dbReference>
<keyword evidence="9" id="KW-1185">Reference proteome</keyword>
<dbReference type="PANTHER" id="PTHR36174">
    <property type="entry name" value="LIPID II:GLYCINE GLYCYLTRANSFERASE"/>
    <property type="match status" value="1"/>
</dbReference>
<keyword evidence="4" id="KW-0573">Peptidoglycan synthesis</keyword>
<dbReference type="AlphaFoldDB" id="A0A8J7M0I4"/>